<dbReference type="InterPro" id="IPR008271">
    <property type="entry name" value="Ser/Thr_kinase_AS"/>
</dbReference>
<keyword evidence="7 17" id="KW-0812">Transmembrane</keyword>
<feature type="region of interest" description="Disordered" evidence="16">
    <location>
        <begin position="530"/>
        <end position="555"/>
    </location>
</feature>
<feature type="binding site" evidence="15">
    <location>
        <position position="222"/>
    </location>
    <ligand>
        <name>ATP</name>
        <dbReference type="ChEBI" id="CHEBI:30616"/>
    </ligand>
</feature>
<evidence type="ECO:0000256" key="15">
    <source>
        <dbReference type="PROSITE-ProRule" id="PRU10141"/>
    </source>
</evidence>
<evidence type="ECO:0000256" key="1">
    <source>
        <dbReference type="ARBA" id="ARBA00004162"/>
    </source>
</evidence>
<keyword evidence="12 17" id="KW-0472">Membrane</keyword>
<accession>A0A0E0GUG8</accession>
<keyword evidence="5" id="KW-0597">Phosphoprotein</keyword>
<dbReference type="Gene3D" id="3.30.200.20">
    <property type="entry name" value="Phosphorylase Kinase, domain 1"/>
    <property type="match status" value="1"/>
</dbReference>
<protein>
    <recommendedName>
        <fullName evidence="2">non-specific serine/threonine protein kinase</fullName>
        <ecNumber evidence="2">2.7.11.1</ecNumber>
    </recommendedName>
</protein>
<dbReference type="EnsemblPlants" id="ONIVA03G37520.1">
    <property type="protein sequence ID" value="ONIVA03G37520.1"/>
    <property type="gene ID" value="ONIVA03G37520"/>
</dbReference>
<dbReference type="InterPro" id="IPR000719">
    <property type="entry name" value="Prot_kinase_dom"/>
</dbReference>
<dbReference type="PROSITE" id="PS50011">
    <property type="entry name" value="PROTEIN_KINASE_DOM"/>
    <property type="match status" value="1"/>
</dbReference>
<dbReference type="InterPro" id="IPR011009">
    <property type="entry name" value="Kinase-like_dom_sf"/>
</dbReference>
<keyword evidence="4" id="KW-0723">Serine/threonine-protein kinase</keyword>
<evidence type="ECO:0000256" key="16">
    <source>
        <dbReference type="SAM" id="MobiDB-lite"/>
    </source>
</evidence>
<feature type="transmembrane region" description="Helical" evidence="17">
    <location>
        <begin position="93"/>
        <end position="115"/>
    </location>
</feature>
<feature type="compositionally biased region" description="Basic residues" evidence="16">
    <location>
        <begin position="118"/>
        <end position="129"/>
    </location>
</feature>
<dbReference type="GO" id="GO:0005886">
    <property type="term" value="C:plasma membrane"/>
    <property type="evidence" value="ECO:0007669"/>
    <property type="project" value="UniProtKB-SubCell"/>
</dbReference>
<keyword evidence="20" id="KW-1185">Reference proteome</keyword>
<evidence type="ECO:0000256" key="17">
    <source>
        <dbReference type="SAM" id="Phobius"/>
    </source>
</evidence>
<keyword evidence="10 15" id="KW-0067">ATP-binding</keyword>
<keyword evidence="9" id="KW-0418">Kinase</keyword>
<comment type="catalytic activity">
    <reaction evidence="13">
        <text>L-threonyl-[protein] + ATP = O-phospho-L-threonyl-[protein] + ADP + H(+)</text>
        <dbReference type="Rhea" id="RHEA:46608"/>
        <dbReference type="Rhea" id="RHEA-COMP:11060"/>
        <dbReference type="Rhea" id="RHEA-COMP:11605"/>
        <dbReference type="ChEBI" id="CHEBI:15378"/>
        <dbReference type="ChEBI" id="CHEBI:30013"/>
        <dbReference type="ChEBI" id="CHEBI:30616"/>
        <dbReference type="ChEBI" id="CHEBI:61977"/>
        <dbReference type="ChEBI" id="CHEBI:456216"/>
        <dbReference type="EC" id="2.7.11.1"/>
    </reaction>
</comment>
<dbReference type="Gramene" id="ONIVA03G37520.1">
    <property type="protein sequence ID" value="ONIVA03G37520.1"/>
    <property type="gene ID" value="ONIVA03G37520"/>
</dbReference>
<dbReference type="Gene3D" id="1.10.510.10">
    <property type="entry name" value="Transferase(Phosphotransferase) domain 1"/>
    <property type="match status" value="1"/>
</dbReference>
<comment type="subcellular location">
    <subcellularLocation>
        <location evidence="1">Cell membrane</location>
        <topology evidence="1">Single-pass membrane protein</topology>
    </subcellularLocation>
</comment>
<dbReference type="InterPro" id="IPR047117">
    <property type="entry name" value="PERK1-13-like"/>
</dbReference>
<dbReference type="GO" id="GO:0004674">
    <property type="term" value="F:protein serine/threonine kinase activity"/>
    <property type="evidence" value="ECO:0007669"/>
    <property type="project" value="UniProtKB-KW"/>
</dbReference>
<feature type="compositionally biased region" description="Pro residues" evidence="16">
    <location>
        <begin position="49"/>
        <end position="61"/>
    </location>
</feature>
<dbReference type="FunFam" id="1.10.510.10:FF:000239">
    <property type="entry name" value="Proline-rich receptor-like protein kinase PERK1"/>
    <property type="match status" value="1"/>
</dbReference>
<evidence type="ECO:0000256" key="8">
    <source>
        <dbReference type="ARBA" id="ARBA00022741"/>
    </source>
</evidence>
<evidence type="ECO:0000256" key="2">
    <source>
        <dbReference type="ARBA" id="ARBA00012513"/>
    </source>
</evidence>
<dbReference type="InterPro" id="IPR017441">
    <property type="entry name" value="Protein_kinase_ATP_BS"/>
</dbReference>
<evidence type="ECO:0000256" key="6">
    <source>
        <dbReference type="ARBA" id="ARBA00022679"/>
    </source>
</evidence>
<dbReference type="PANTHER" id="PTHR47982:SF6">
    <property type="entry name" value="PROLINE-RICH RECEPTOR-LIKE PROTEIN KINASE PERK4"/>
    <property type="match status" value="1"/>
</dbReference>
<dbReference type="eggNOG" id="KOG1187">
    <property type="taxonomic scope" value="Eukaryota"/>
</dbReference>
<evidence type="ECO:0000256" key="14">
    <source>
        <dbReference type="ARBA" id="ARBA00048679"/>
    </source>
</evidence>
<dbReference type="PROSITE" id="PS00107">
    <property type="entry name" value="PROTEIN_KINASE_ATP"/>
    <property type="match status" value="1"/>
</dbReference>
<evidence type="ECO:0000256" key="5">
    <source>
        <dbReference type="ARBA" id="ARBA00022553"/>
    </source>
</evidence>
<comment type="catalytic activity">
    <reaction evidence="14">
        <text>L-seryl-[protein] + ATP = O-phospho-L-seryl-[protein] + ADP + H(+)</text>
        <dbReference type="Rhea" id="RHEA:17989"/>
        <dbReference type="Rhea" id="RHEA-COMP:9863"/>
        <dbReference type="Rhea" id="RHEA-COMP:11604"/>
        <dbReference type="ChEBI" id="CHEBI:15378"/>
        <dbReference type="ChEBI" id="CHEBI:29999"/>
        <dbReference type="ChEBI" id="CHEBI:30616"/>
        <dbReference type="ChEBI" id="CHEBI:83421"/>
        <dbReference type="ChEBI" id="CHEBI:456216"/>
        <dbReference type="EC" id="2.7.11.1"/>
    </reaction>
</comment>
<dbReference type="HOGENOM" id="CLU_000288_106_1_1"/>
<dbReference type="FunFam" id="3.30.200.20:FF:000212">
    <property type="entry name" value="Proline-rich receptor-like protein kinase PERK8"/>
    <property type="match status" value="1"/>
</dbReference>
<dbReference type="PROSITE" id="PS00108">
    <property type="entry name" value="PROTEIN_KINASE_ST"/>
    <property type="match status" value="1"/>
</dbReference>
<feature type="region of interest" description="Disordered" evidence="16">
    <location>
        <begin position="118"/>
        <end position="175"/>
    </location>
</feature>
<dbReference type="EC" id="2.7.11.1" evidence="2"/>
<reference evidence="19" key="2">
    <citation type="submission" date="2018-04" db="EMBL/GenBank/DDBJ databases">
        <title>OnivRS2 (Oryza nivara Reference Sequence Version 2).</title>
        <authorList>
            <person name="Zhang J."/>
            <person name="Kudrna D."/>
            <person name="Lee S."/>
            <person name="Talag J."/>
            <person name="Rajasekar S."/>
            <person name="Welchert J."/>
            <person name="Hsing Y.-I."/>
            <person name="Wing R.A."/>
        </authorList>
    </citation>
    <scope>NUCLEOTIDE SEQUENCE [LARGE SCALE GENOMIC DNA]</scope>
    <source>
        <strain evidence="19">SL10</strain>
    </source>
</reference>
<dbReference type="OMA" id="NIEHANW"/>
<sequence length="555" mass="58241">MSIVPPPKSSPPLMAASPSPTNSSSASSPAPSVSPPPAPSNPHGGGGGAPPPSPARVPSPPSRSSGGGSGSEDVARSALASARRGGYNAMVEIVFAAVGAAALLVLLVAACLCCSRKTAPRRKRKKKPHNPVTHFDADTSGSKGGGGRDTSGPKPPPPPPWLAEPRAAPSTSDAAGMSKGTFTYEQLAAATGGFAEENLVGQGGFGYVHKGVLAGGKAVAVKQLKSGSGQGEREFQAEVDIISRVHHRHLVSLVGYCIAGARRVLVYEFVPNKTLEFHLHGKGLPVMPWPTRLRIALGSAKGLAYLHEDCHPRIIHRDIKSANILLDNNFEAKVADFGLAKLTSDNNTHVSTRVMGTFGYLAPEYASSGKLTEKSDVFSYGVMLLELVTGRRPIDAGAADHPWPASFMEDDSLVEWARPAMARALADGDYGGVADPRLEGSYDAVEMARVVASAAASVRHSAKKRPKMSQIVRALEGDMSLEDLNEGMRPGQSMVFGTAETGGSISEASGSYTFDMDRIIQEATAARLESGRRDDVSFSGGMSAEWKQPPHRVSR</sequence>
<dbReference type="Proteomes" id="UP000006591">
    <property type="component" value="Chromosome 3"/>
</dbReference>
<dbReference type="SUPFAM" id="SSF56112">
    <property type="entry name" value="Protein kinase-like (PK-like)"/>
    <property type="match status" value="1"/>
</dbReference>
<evidence type="ECO:0000256" key="12">
    <source>
        <dbReference type="ARBA" id="ARBA00023136"/>
    </source>
</evidence>
<evidence type="ECO:0000313" key="19">
    <source>
        <dbReference type="EnsemblPlants" id="ONIVA03G37520.1"/>
    </source>
</evidence>
<evidence type="ECO:0000256" key="10">
    <source>
        <dbReference type="ARBA" id="ARBA00022840"/>
    </source>
</evidence>
<feature type="region of interest" description="Disordered" evidence="16">
    <location>
        <begin position="1"/>
        <end position="76"/>
    </location>
</feature>
<dbReference type="Pfam" id="PF00069">
    <property type="entry name" value="Pkinase"/>
    <property type="match status" value="1"/>
</dbReference>
<evidence type="ECO:0000256" key="7">
    <source>
        <dbReference type="ARBA" id="ARBA00022692"/>
    </source>
</evidence>
<dbReference type="PANTHER" id="PTHR47982">
    <property type="entry name" value="PROLINE-RICH RECEPTOR-LIKE PROTEIN KINASE PERK4"/>
    <property type="match status" value="1"/>
</dbReference>
<keyword evidence="8 15" id="KW-0547">Nucleotide-binding</keyword>
<dbReference type="AlphaFoldDB" id="A0A0E0GUG8"/>
<proteinExistence type="predicted"/>
<keyword evidence="3" id="KW-1003">Cell membrane</keyword>
<evidence type="ECO:0000256" key="13">
    <source>
        <dbReference type="ARBA" id="ARBA00047899"/>
    </source>
</evidence>
<evidence type="ECO:0000313" key="20">
    <source>
        <dbReference type="Proteomes" id="UP000006591"/>
    </source>
</evidence>
<reference evidence="19" key="1">
    <citation type="submission" date="2015-04" db="UniProtKB">
        <authorList>
            <consortium name="EnsemblPlants"/>
        </authorList>
    </citation>
    <scope>IDENTIFICATION</scope>
    <source>
        <strain evidence="19">SL10</strain>
    </source>
</reference>
<name>A0A0E0GUG8_ORYNI</name>
<keyword evidence="11 17" id="KW-1133">Transmembrane helix</keyword>
<evidence type="ECO:0000256" key="3">
    <source>
        <dbReference type="ARBA" id="ARBA00022475"/>
    </source>
</evidence>
<dbReference type="GO" id="GO:0005524">
    <property type="term" value="F:ATP binding"/>
    <property type="evidence" value="ECO:0007669"/>
    <property type="project" value="UniProtKB-UniRule"/>
</dbReference>
<feature type="compositionally biased region" description="Low complexity" evidence="16">
    <location>
        <begin position="11"/>
        <end position="31"/>
    </location>
</feature>
<dbReference type="STRING" id="4536.A0A0E0GUG8"/>
<dbReference type="SMART" id="SM00220">
    <property type="entry name" value="S_TKc"/>
    <property type="match status" value="1"/>
</dbReference>
<organism evidence="19">
    <name type="scientific">Oryza nivara</name>
    <name type="common">Indian wild rice</name>
    <name type="synonym">Oryza sativa f. spontanea</name>
    <dbReference type="NCBI Taxonomy" id="4536"/>
    <lineage>
        <taxon>Eukaryota</taxon>
        <taxon>Viridiplantae</taxon>
        <taxon>Streptophyta</taxon>
        <taxon>Embryophyta</taxon>
        <taxon>Tracheophyta</taxon>
        <taxon>Spermatophyta</taxon>
        <taxon>Magnoliopsida</taxon>
        <taxon>Liliopsida</taxon>
        <taxon>Poales</taxon>
        <taxon>Poaceae</taxon>
        <taxon>BOP clade</taxon>
        <taxon>Oryzoideae</taxon>
        <taxon>Oryzeae</taxon>
        <taxon>Oryzinae</taxon>
        <taxon>Oryza</taxon>
    </lineage>
</organism>
<keyword evidence="6" id="KW-0808">Transferase</keyword>
<evidence type="ECO:0000256" key="11">
    <source>
        <dbReference type="ARBA" id="ARBA00022989"/>
    </source>
</evidence>
<feature type="compositionally biased region" description="Pro residues" evidence="16">
    <location>
        <begin position="153"/>
        <end position="162"/>
    </location>
</feature>
<evidence type="ECO:0000256" key="9">
    <source>
        <dbReference type="ARBA" id="ARBA00022777"/>
    </source>
</evidence>
<feature type="domain" description="Protein kinase" evidence="18">
    <location>
        <begin position="194"/>
        <end position="481"/>
    </location>
</feature>
<feature type="compositionally biased region" description="Pro residues" evidence="16">
    <location>
        <begin position="1"/>
        <end position="10"/>
    </location>
</feature>
<evidence type="ECO:0000259" key="18">
    <source>
        <dbReference type="PROSITE" id="PS50011"/>
    </source>
</evidence>
<evidence type="ECO:0000256" key="4">
    <source>
        <dbReference type="ARBA" id="ARBA00022527"/>
    </source>
</evidence>